<dbReference type="WBParaSite" id="ASIM_0001991201-mRNA-1">
    <property type="protein sequence ID" value="ASIM_0001991201-mRNA-1"/>
    <property type="gene ID" value="ASIM_0001991201"/>
</dbReference>
<organism evidence="3">
    <name type="scientific">Anisakis simplex</name>
    <name type="common">Herring worm</name>
    <dbReference type="NCBI Taxonomy" id="6269"/>
    <lineage>
        <taxon>Eukaryota</taxon>
        <taxon>Metazoa</taxon>
        <taxon>Ecdysozoa</taxon>
        <taxon>Nematoda</taxon>
        <taxon>Chromadorea</taxon>
        <taxon>Rhabditida</taxon>
        <taxon>Spirurina</taxon>
        <taxon>Ascaridomorpha</taxon>
        <taxon>Ascaridoidea</taxon>
        <taxon>Anisakidae</taxon>
        <taxon>Anisakis</taxon>
        <taxon>Anisakis simplex complex</taxon>
    </lineage>
</organism>
<gene>
    <name evidence="1" type="ORF">ASIM_LOCUS19299</name>
</gene>
<evidence type="ECO:0000313" key="2">
    <source>
        <dbReference type="Proteomes" id="UP000267096"/>
    </source>
</evidence>
<dbReference type="Proteomes" id="UP000267096">
    <property type="component" value="Unassembled WGS sequence"/>
</dbReference>
<sequence>MRSDQALQYHNTDVTILNNGIVYAQFSRWTALTQRSDLFGRAMNGDDRAVGVSGETIRSGEFVLTETITKPLFILPFGRITSNDTA</sequence>
<evidence type="ECO:0000313" key="3">
    <source>
        <dbReference type="WBParaSite" id="ASIM_0001991201-mRNA-1"/>
    </source>
</evidence>
<dbReference type="OrthoDB" id="5975154at2759"/>
<accession>A0A0M3KG00</accession>
<protein>
    <submittedName>
        <fullName evidence="3">MacB_PCD domain-containing protein</fullName>
    </submittedName>
</protein>
<proteinExistence type="predicted"/>
<name>A0A0M3KG00_ANISI</name>
<evidence type="ECO:0000313" key="1">
    <source>
        <dbReference type="EMBL" id="VDK68717.1"/>
    </source>
</evidence>
<reference evidence="1 2" key="2">
    <citation type="submission" date="2018-11" db="EMBL/GenBank/DDBJ databases">
        <authorList>
            <consortium name="Pathogen Informatics"/>
        </authorList>
    </citation>
    <scope>NUCLEOTIDE SEQUENCE [LARGE SCALE GENOMIC DNA]</scope>
</reference>
<dbReference type="AlphaFoldDB" id="A0A0M3KG00"/>
<reference evidence="3" key="1">
    <citation type="submission" date="2017-02" db="UniProtKB">
        <authorList>
            <consortium name="WormBaseParasite"/>
        </authorList>
    </citation>
    <scope>IDENTIFICATION</scope>
</reference>
<dbReference type="EMBL" id="UYRR01037000">
    <property type="protein sequence ID" value="VDK68717.1"/>
    <property type="molecule type" value="Genomic_DNA"/>
</dbReference>
<keyword evidence="2" id="KW-1185">Reference proteome</keyword>